<dbReference type="EMBL" id="LGRX02000894">
    <property type="protein sequence ID" value="KAK3287342.1"/>
    <property type="molecule type" value="Genomic_DNA"/>
</dbReference>
<sequence>MSQMQTMQKQITMIIAAVSAGAAAVKSAGAGEAKASEVAQEADHGGSVLNRMKEDAREIIDDWQSKGTMRLLGRLRASGPSCMRRRVNTTYRLAIRREPLLERKHVDVFKALGVVVPDAQEVKPVVVKGALENWDIGNFVLERAAIAAVGEGVSLNLKPMRLSRNVYELYVDFVVHLPEGGELVPVD</sequence>
<comment type="caution">
    <text evidence="1">The sequence shown here is derived from an EMBL/GenBank/DDBJ whole genome shotgun (WGS) entry which is preliminary data.</text>
</comment>
<dbReference type="Proteomes" id="UP001190700">
    <property type="component" value="Unassembled WGS sequence"/>
</dbReference>
<evidence type="ECO:0000313" key="1">
    <source>
        <dbReference type="EMBL" id="KAK3287342.1"/>
    </source>
</evidence>
<reference evidence="1 2" key="1">
    <citation type="journal article" date="2015" name="Genome Biol. Evol.">
        <title>Comparative Genomics of a Bacterivorous Green Alga Reveals Evolutionary Causalities and Consequences of Phago-Mixotrophic Mode of Nutrition.</title>
        <authorList>
            <person name="Burns J.A."/>
            <person name="Paasch A."/>
            <person name="Narechania A."/>
            <person name="Kim E."/>
        </authorList>
    </citation>
    <scope>NUCLEOTIDE SEQUENCE [LARGE SCALE GENOMIC DNA]</scope>
    <source>
        <strain evidence="1 2">PLY_AMNH</strain>
    </source>
</reference>
<organism evidence="1 2">
    <name type="scientific">Cymbomonas tetramitiformis</name>
    <dbReference type="NCBI Taxonomy" id="36881"/>
    <lineage>
        <taxon>Eukaryota</taxon>
        <taxon>Viridiplantae</taxon>
        <taxon>Chlorophyta</taxon>
        <taxon>Pyramimonadophyceae</taxon>
        <taxon>Pyramimonadales</taxon>
        <taxon>Pyramimonadaceae</taxon>
        <taxon>Cymbomonas</taxon>
    </lineage>
</organism>
<evidence type="ECO:0000313" key="2">
    <source>
        <dbReference type="Proteomes" id="UP001190700"/>
    </source>
</evidence>
<accession>A0AAE0LJD2</accession>
<dbReference type="AlphaFoldDB" id="A0AAE0LJD2"/>
<proteinExistence type="predicted"/>
<keyword evidence="2" id="KW-1185">Reference proteome</keyword>
<protein>
    <submittedName>
        <fullName evidence="1">Uncharacterized protein</fullName>
    </submittedName>
</protein>
<name>A0AAE0LJD2_9CHLO</name>
<gene>
    <name evidence="1" type="ORF">CYMTET_5143</name>
</gene>